<protein>
    <submittedName>
        <fullName evidence="3">Transcription termination factor NusG</fullName>
    </submittedName>
</protein>
<reference evidence="3" key="1">
    <citation type="submission" date="2019-10" db="EMBL/GenBank/DDBJ databases">
        <authorList>
            <consortium name="PulseNet: The National Subtyping Network for Foodborne Disease Surveillance"/>
            <person name="Tarr C.L."/>
            <person name="Trees E."/>
            <person name="Katz L.S."/>
            <person name="Carleton-Romer H.A."/>
            <person name="Stroika S."/>
            <person name="Kucerova Z."/>
            <person name="Roache K.F."/>
            <person name="Sabol A.L."/>
            <person name="Besser J."/>
            <person name="Gerner-Smidt P."/>
        </authorList>
    </citation>
    <scope>NUCLEOTIDE SEQUENCE</scope>
    <source>
        <strain evidence="3">PNUSAS102632</strain>
    </source>
</reference>
<dbReference type="InterPro" id="IPR036735">
    <property type="entry name" value="NGN_dom_sf"/>
</dbReference>
<comment type="caution">
    <text evidence="3">The sequence shown here is derived from an EMBL/GenBank/DDBJ whole genome shotgun (WGS) entry which is preliminary data.</text>
</comment>
<evidence type="ECO:0000313" key="3">
    <source>
        <dbReference type="EMBL" id="EDF5515133.1"/>
    </source>
</evidence>
<organism evidence="3">
    <name type="scientific">Salmonella enterica</name>
    <name type="common">Salmonella choleraesuis</name>
    <dbReference type="NCBI Taxonomy" id="28901"/>
    <lineage>
        <taxon>Bacteria</taxon>
        <taxon>Pseudomonadati</taxon>
        <taxon>Pseudomonadota</taxon>
        <taxon>Gammaproteobacteria</taxon>
        <taxon>Enterobacterales</taxon>
        <taxon>Enterobacteriaceae</taxon>
        <taxon>Salmonella</taxon>
    </lineage>
</organism>
<evidence type="ECO:0000256" key="1">
    <source>
        <dbReference type="ARBA" id="ARBA00023163"/>
    </source>
</evidence>
<feature type="domain" description="NusG-like N-terminal" evidence="2">
    <location>
        <begin position="8"/>
        <end position="112"/>
    </location>
</feature>
<dbReference type="InterPro" id="IPR006645">
    <property type="entry name" value="NGN-like_dom"/>
</dbReference>
<proteinExistence type="predicted"/>
<name>A0A628V5V6_SALER</name>
<keyword evidence="1" id="KW-0804">Transcription</keyword>
<dbReference type="SUPFAM" id="SSF82679">
    <property type="entry name" value="N-utilization substance G protein NusG, N-terminal domain"/>
    <property type="match status" value="1"/>
</dbReference>
<dbReference type="AlphaFoldDB" id="A0A628V5V6"/>
<gene>
    <name evidence="3" type="ORF">GB848_19560</name>
</gene>
<dbReference type="SMART" id="SM00738">
    <property type="entry name" value="NGN"/>
    <property type="match status" value="1"/>
</dbReference>
<dbReference type="EMBL" id="AAMBER010000016">
    <property type="protein sequence ID" value="EDF5515133.1"/>
    <property type="molecule type" value="Genomic_DNA"/>
</dbReference>
<dbReference type="Gene3D" id="3.30.70.940">
    <property type="entry name" value="NusG, N-terminal domain"/>
    <property type="match status" value="1"/>
</dbReference>
<sequence length="188" mass="22160">MNIEQLEQYQWFLARYITGGRNRELLFNWLSEQHIVPWTPLKVLHFRRSDKRHSYRKRITPVFPGYFFLKANFEVHSIASIRCHTAFCDFVHFGGTIRPVRPMVVEALMRTWADPTLNSTAQTELEAASHLWLTQKQYDYLLNLDMTTQPVSRITMLYDLAFNTADTLFSDFPSPEEPEPCSRFLLPL</sequence>
<dbReference type="GO" id="GO:0006354">
    <property type="term" value="P:DNA-templated transcription elongation"/>
    <property type="evidence" value="ECO:0007669"/>
    <property type="project" value="InterPro"/>
</dbReference>
<evidence type="ECO:0000259" key="2">
    <source>
        <dbReference type="SMART" id="SM00738"/>
    </source>
</evidence>
<accession>A0A628V5V6</accession>